<keyword evidence="2" id="KW-1185">Reference proteome</keyword>
<organism evidence="1 2">
    <name type="scientific">Diphasiastrum complanatum</name>
    <name type="common">Issler's clubmoss</name>
    <name type="synonym">Lycopodium complanatum</name>
    <dbReference type="NCBI Taxonomy" id="34168"/>
    <lineage>
        <taxon>Eukaryota</taxon>
        <taxon>Viridiplantae</taxon>
        <taxon>Streptophyta</taxon>
        <taxon>Embryophyta</taxon>
        <taxon>Tracheophyta</taxon>
        <taxon>Lycopodiopsida</taxon>
        <taxon>Lycopodiales</taxon>
        <taxon>Lycopodiaceae</taxon>
        <taxon>Lycopodioideae</taxon>
        <taxon>Diphasiastrum</taxon>
    </lineage>
</organism>
<accession>A0ACC2DHH0</accession>
<dbReference type="Proteomes" id="UP001162992">
    <property type="component" value="Chromosome 6"/>
</dbReference>
<reference evidence="2" key="1">
    <citation type="journal article" date="2024" name="Proc. Natl. Acad. Sci. U.S.A.">
        <title>Extraordinary preservation of gene collinearity over three hundred million years revealed in homosporous lycophytes.</title>
        <authorList>
            <person name="Li C."/>
            <person name="Wickell D."/>
            <person name="Kuo L.Y."/>
            <person name="Chen X."/>
            <person name="Nie B."/>
            <person name="Liao X."/>
            <person name="Peng D."/>
            <person name="Ji J."/>
            <person name="Jenkins J."/>
            <person name="Williams M."/>
            <person name="Shu S."/>
            <person name="Plott C."/>
            <person name="Barry K."/>
            <person name="Rajasekar S."/>
            <person name="Grimwood J."/>
            <person name="Han X."/>
            <person name="Sun S."/>
            <person name="Hou Z."/>
            <person name="He W."/>
            <person name="Dai G."/>
            <person name="Sun C."/>
            <person name="Schmutz J."/>
            <person name="Leebens-Mack J.H."/>
            <person name="Li F.W."/>
            <person name="Wang L."/>
        </authorList>
    </citation>
    <scope>NUCLEOTIDE SEQUENCE [LARGE SCALE GENOMIC DNA]</scope>
    <source>
        <strain evidence="2">cv. PW_Plant_1</strain>
    </source>
</reference>
<evidence type="ECO:0000313" key="1">
    <source>
        <dbReference type="EMBL" id="KAJ7553626.1"/>
    </source>
</evidence>
<protein>
    <submittedName>
        <fullName evidence="1">Uncharacterized protein</fullName>
    </submittedName>
</protein>
<gene>
    <name evidence="1" type="ORF">O6H91_06G105900</name>
</gene>
<evidence type="ECO:0000313" key="2">
    <source>
        <dbReference type="Proteomes" id="UP001162992"/>
    </source>
</evidence>
<sequence length="309" mass="34044">MAHASYFVSTSRMSFRFGCALPGTERTSQMSKNWLWDVQCNRELTLPEHLESACLYKCMCFDKARTSQTGCPSQGCIQDAHHACGQATSALMLNKPITFMKVEHRGMTPLEALHYVRSKRPRVLLAAAQWKAVQEFSKQLDFQCEEKSLFLTASYMPVLSVPWCIVKSSLTEVHTSSPTHSLEGITSDIDEESYVAEDTPVFVSSIDLVGYNDIQDAGCANKHWQEFGVVCRLRLLAAKNVVGAAKASAAWARLSSLWLGCDSQTEIHNVKRISSAEGASCKTMASNFAGQLPVGRIDVPVCQSGMVNC</sequence>
<name>A0ACC2DHH0_DIPCM</name>
<comment type="caution">
    <text evidence="1">The sequence shown here is derived from an EMBL/GenBank/DDBJ whole genome shotgun (WGS) entry which is preliminary data.</text>
</comment>
<proteinExistence type="predicted"/>
<dbReference type="EMBL" id="CM055097">
    <property type="protein sequence ID" value="KAJ7553626.1"/>
    <property type="molecule type" value="Genomic_DNA"/>
</dbReference>